<dbReference type="PROSITE" id="PS51456">
    <property type="entry name" value="MYOSIN_MOTOR"/>
    <property type="match status" value="1"/>
</dbReference>
<dbReference type="PANTHER" id="PTHR22692:SF24">
    <property type="entry name" value="MYOSIN VIIB"/>
    <property type="match status" value="1"/>
</dbReference>
<dbReference type="OrthoDB" id="6108017at2759"/>
<accession>A0A2I0SZD2</accession>
<dbReference type="GO" id="GO:0005524">
    <property type="term" value="F:ATP binding"/>
    <property type="evidence" value="ECO:0007669"/>
    <property type="project" value="InterPro"/>
</dbReference>
<dbReference type="Proteomes" id="UP000233556">
    <property type="component" value="Unassembled WGS sequence"/>
</dbReference>
<reference evidence="4" key="1">
    <citation type="submission" date="2017-11" db="EMBL/GenBank/DDBJ databases">
        <authorList>
            <person name="Lima N.C."/>
            <person name="Parody-Merino A.M."/>
            <person name="Battley P.F."/>
            <person name="Fidler A.E."/>
            <person name="Prosdocimi F."/>
        </authorList>
    </citation>
    <scope>NUCLEOTIDE SEQUENCE [LARGE SCALE GENOMIC DNA]</scope>
</reference>
<dbReference type="Gene3D" id="1.10.10.820">
    <property type="match status" value="1"/>
</dbReference>
<dbReference type="InterPro" id="IPR027417">
    <property type="entry name" value="P-loop_NTPase"/>
</dbReference>
<dbReference type="EMBL" id="KZ534396">
    <property type="protein sequence ID" value="PKU26908.1"/>
    <property type="molecule type" value="Genomic_DNA"/>
</dbReference>
<dbReference type="Pfam" id="PF00063">
    <property type="entry name" value="Myosin_head"/>
    <property type="match status" value="1"/>
</dbReference>
<comment type="caution">
    <text evidence="1">Lacks conserved residue(s) required for the propagation of feature annotation.</text>
</comment>
<dbReference type="GO" id="GO:0016459">
    <property type="term" value="C:myosin complex"/>
    <property type="evidence" value="ECO:0007669"/>
    <property type="project" value="UniProtKB-KW"/>
</dbReference>
<dbReference type="SUPFAM" id="SSF52540">
    <property type="entry name" value="P-loop containing nucleoside triphosphate hydrolases"/>
    <property type="match status" value="1"/>
</dbReference>
<feature type="domain" description="Myosin motor" evidence="2">
    <location>
        <begin position="1"/>
        <end position="80"/>
    </location>
</feature>
<keyword evidence="1" id="KW-0518">Myosin</keyword>
<proteinExistence type="inferred from homology"/>
<name>A0A2I0SZD2_LIMLA</name>
<dbReference type="InterPro" id="IPR001609">
    <property type="entry name" value="Myosin_head_motor_dom-like"/>
</dbReference>
<dbReference type="InterPro" id="IPR051567">
    <property type="entry name" value="Unconventional_Myosin_ATPase"/>
</dbReference>
<keyword evidence="1" id="KW-0505">Motor protein</keyword>
<reference evidence="4" key="2">
    <citation type="submission" date="2017-12" db="EMBL/GenBank/DDBJ databases">
        <title>Genome sequence of the Bar-tailed Godwit (Limosa lapponica baueri).</title>
        <authorList>
            <person name="Lima N.C.B."/>
            <person name="Parody-Merino A.M."/>
            <person name="Battley P.F."/>
            <person name="Fidler A.E."/>
            <person name="Prosdocimi F."/>
        </authorList>
    </citation>
    <scope>NUCLEOTIDE SEQUENCE [LARGE SCALE GENOMIC DNA]</scope>
</reference>
<dbReference type="PANTHER" id="PTHR22692">
    <property type="entry name" value="MYOSIN VII, XV"/>
    <property type="match status" value="1"/>
</dbReference>
<sequence>MGTGRIFLTCGCDVLQGNCTSCDGRNDAKDYAHIRSAMKILMFSDSEHWDISKLLAVILHLGNVEFEGKLSISSDSMVKA</sequence>
<evidence type="ECO:0000313" key="4">
    <source>
        <dbReference type="Proteomes" id="UP000233556"/>
    </source>
</evidence>
<gene>
    <name evidence="3" type="ORF">llap_22788</name>
</gene>
<dbReference type="Gene3D" id="1.20.120.720">
    <property type="entry name" value="Myosin VI head, motor domain, U50 subdomain"/>
    <property type="match status" value="1"/>
</dbReference>
<protein>
    <submittedName>
        <fullName evidence="3">Unconventional myosin-viib</fullName>
    </submittedName>
</protein>
<dbReference type="AlphaFoldDB" id="A0A2I0SZD2"/>
<dbReference type="GO" id="GO:0003774">
    <property type="term" value="F:cytoskeletal motor activity"/>
    <property type="evidence" value="ECO:0007669"/>
    <property type="project" value="InterPro"/>
</dbReference>
<keyword evidence="4" id="KW-1185">Reference proteome</keyword>
<keyword evidence="1" id="KW-0009">Actin-binding</keyword>
<evidence type="ECO:0000256" key="1">
    <source>
        <dbReference type="PROSITE-ProRule" id="PRU00782"/>
    </source>
</evidence>
<evidence type="ECO:0000313" key="3">
    <source>
        <dbReference type="EMBL" id="PKU26908.1"/>
    </source>
</evidence>
<organism evidence="3 4">
    <name type="scientific">Limosa lapponica baueri</name>
    <dbReference type="NCBI Taxonomy" id="1758121"/>
    <lineage>
        <taxon>Eukaryota</taxon>
        <taxon>Metazoa</taxon>
        <taxon>Chordata</taxon>
        <taxon>Craniata</taxon>
        <taxon>Vertebrata</taxon>
        <taxon>Euteleostomi</taxon>
        <taxon>Archelosauria</taxon>
        <taxon>Archosauria</taxon>
        <taxon>Dinosauria</taxon>
        <taxon>Saurischia</taxon>
        <taxon>Theropoda</taxon>
        <taxon>Coelurosauria</taxon>
        <taxon>Aves</taxon>
        <taxon>Neognathae</taxon>
        <taxon>Neoaves</taxon>
        <taxon>Charadriiformes</taxon>
        <taxon>Scolopacidae</taxon>
        <taxon>Limosa</taxon>
    </lineage>
</organism>
<comment type="similarity">
    <text evidence="1">Belongs to the TRAFAC class myosin-kinesin ATPase superfamily. Myosin family.</text>
</comment>
<dbReference type="GO" id="GO:0003779">
    <property type="term" value="F:actin binding"/>
    <property type="evidence" value="ECO:0007669"/>
    <property type="project" value="UniProtKB-KW"/>
</dbReference>
<evidence type="ECO:0000259" key="2">
    <source>
        <dbReference type="PROSITE" id="PS51456"/>
    </source>
</evidence>